<dbReference type="GO" id="GO:0005886">
    <property type="term" value="C:plasma membrane"/>
    <property type="evidence" value="ECO:0007669"/>
    <property type="project" value="UniProtKB-SubCell"/>
</dbReference>
<dbReference type="Pfam" id="PF02653">
    <property type="entry name" value="BPD_transp_2"/>
    <property type="match status" value="1"/>
</dbReference>
<dbReference type="CDD" id="cd06580">
    <property type="entry name" value="TM_PBP1_transp_TpRbsC_like"/>
    <property type="match status" value="1"/>
</dbReference>
<proteinExistence type="predicted"/>
<keyword evidence="2" id="KW-1003">Cell membrane</keyword>
<feature type="transmembrane region" description="Helical" evidence="6">
    <location>
        <begin position="280"/>
        <end position="297"/>
    </location>
</feature>
<reference evidence="7" key="1">
    <citation type="journal article" date="2015" name="PeerJ">
        <title>First genomic representation of candidate bacterial phylum KSB3 points to enhanced environmental sensing as a trigger of wastewater bulking.</title>
        <authorList>
            <person name="Sekiguchi Y."/>
            <person name="Ohashi A."/>
            <person name="Parks D.H."/>
            <person name="Yamauchi T."/>
            <person name="Tyson G.W."/>
            <person name="Hugenholtz P."/>
        </authorList>
    </citation>
    <scope>NUCLEOTIDE SEQUENCE [LARGE SCALE GENOMIC DNA]</scope>
</reference>
<evidence type="ECO:0000256" key="1">
    <source>
        <dbReference type="ARBA" id="ARBA00004651"/>
    </source>
</evidence>
<evidence type="ECO:0000256" key="4">
    <source>
        <dbReference type="ARBA" id="ARBA00022989"/>
    </source>
</evidence>
<dbReference type="AlphaFoldDB" id="A0A081BYY4"/>
<evidence type="ECO:0000256" key="2">
    <source>
        <dbReference type="ARBA" id="ARBA00022475"/>
    </source>
</evidence>
<dbReference type="PANTHER" id="PTHR43370:SF1">
    <property type="entry name" value="GUANOSINE ABC TRANSPORTER PERMEASE PROTEIN NUPQ"/>
    <property type="match status" value="1"/>
</dbReference>
<protein>
    <submittedName>
        <fullName evidence="7">Sugar ABC transporter, permease protein</fullName>
    </submittedName>
</protein>
<dbReference type="Proteomes" id="UP000030661">
    <property type="component" value="Unassembled WGS sequence"/>
</dbReference>
<evidence type="ECO:0000256" key="5">
    <source>
        <dbReference type="ARBA" id="ARBA00023136"/>
    </source>
</evidence>
<feature type="transmembrane region" description="Helical" evidence="6">
    <location>
        <begin position="201"/>
        <end position="223"/>
    </location>
</feature>
<feature type="transmembrane region" description="Helical" evidence="6">
    <location>
        <begin position="96"/>
        <end position="117"/>
    </location>
</feature>
<dbReference type="STRING" id="1499967.U27_04506"/>
<accession>A0A081BYY4</accession>
<dbReference type="GO" id="GO:0022857">
    <property type="term" value="F:transmembrane transporter activity"/>
    <property type="evidence" value="ECO:0007669"/>
    <property type="project" value="InterPro"/>
</dbReference>
<dbReference type="EMBL" id="DF820466">
    <property type="protein sequence ID" value="GAK57539.1"/>
    <property type="molecule type" value="Genomic_DNA"/>
</dbReference>
<gene>
    <name evidence="7" type="ORF">U27_04506</name>
</gene>
<keyword evidence="5 6" id="KW-0472">Membrane</keyword>
<organism evidence="7">
    <name type="scientific">Vecturithrix granuli</name>
    <dbReference type="NCBI Taxonomy" id="1499967"/>
    <lineage>
        <taxon>Bacteria</taxon>
        <taxon>Candidatus Moduliflexota</taxon>
        <taxon>Candidatus Vecturitrichia</taxon>
        <taxon>Candidatus Vecturitrichales</taxon>
        <taxon>Candidatus Vecturitrichaceae</taxon>
        <taxon>Candidatus Vecturithrix</taxon>
    </lineage>
</organism>
<feature type="transmembrane region" description="Helical" evidence="6">
    <location>
        <begin position="68"/>
        <end position="89"/>
    </location>
</feature>
<evidence type="ECO:0000313" key="7">
    <source>
        <dbReference type="EMBL" id="GAK57539.1"/>
    </source>
</evidence>
<feature type="transmembrane region" description="Helical" evidence="6">
    <location>
        <begin position="153"/>
        <end position="171"/>
    </location>
</feature>
<dbReference type="HOGENOM" id="CLU_040769_1_0_0"/>
<name>A0A081BYY4_VECG1</name>
<feature type="transmembrane region" description="Helical" evidence="6">
    <location>
        <begin position="6"/>
        <end position="31"/>
    </location>
</feature>
<dbReference type="eggNOG" id="COG1079">
    <property type="taxonomic scope" value="Bacteria"/>
</dbReference>
<evidence type="ECO:0000256" key="3">
    <source>
        <dbReference type="ARBA" id="ARBA00022692"/>
    </source>
</evidence>
<feature type="transmembrane region" description="Helical" evidence="6">
    <location>
        <begin position="43"/>
        <end position="62"/>
    </location>
</feature>
<sequence>MWSDILSYTFLIGVLAAGIRLATPVLLAALGEIFAERAGVLKISIEGEMLIGALAGFLGAFYGKSLWTGAFCAMGAAAIYGFIAGVFSITFKLDQVITGITLNILALGLTSFFYRFILGKSFIPPSITPLGVLKIPAFSQIPVLGPILFQQNILVYLTFFGLVPLSTLILFKTTFGLNLRAVGEYPLAADTVGIHVYATRYVCVIIGGLFSGLGGAFMTLAQLNMFTENLTAGRGFIAIAAVIFGRWHPAGAMIATLLFGVADALQLRLQGLGVNVPYQFLLMLPYILTILALVGVVKRTNAPAALAVPYEK</sequence>
<evidence type="ECO:0000256" key="6">
    <source>
        <dbReference type="SAM" id="Phobius"/>
    </source>
</evidence>
<comment type="subcellular location">
    <subcellularLocation>
        <location evidence="1">Cell membrane</location>
        <topology evidence="1">Multi-pass membrane protein</topology>
    </subcellularLocation>
</comment>
<dbReference type="PANTHER" id="PTHR43370">
    <property type="entry name" value="SUGAR ABC TRANSPORTER INTEGRAL MEMBRANE PROTEIN-RELATED"/>
    <property type="match status" value="1"/>
</dbReference>
<dbReference type="InterPro" id="IPR001851">
    <property type="entry name" value="ABC_transp_permease"/>
</dbReference>
<keyword evidence="3 6" id="KW-0812">Transmembrane</keyword>
<keyword evidence="8" id="KW-1185">Reference proteome</keyword>
<feature type="transmembrane region" description="Helical" evidence="6">
    <location>
        <begin position="235"/>
        <end position="259"/>
    </location>
</feature>
<keyword evidence="4 6" id="KW-1133">Transmembrane helix</keyword>
<evidence type="ECO:0000313" key="8">
    <source>
        <dbReference type="Proteomes" id="UP000030661"/>
    </source>
</evidence>